<evidence type="ECO:0000313" key="4">
    <source>
        <dbReference type="Proteomes" id="UP000530564"/>
    </source>
</evidence>
<proteinExistence type="predicted"/>
<dbReference type="Gene3D" id="3.55.50.30">
    <property type="match status" value="1"/>
</dbReference>
<sequence length="320" mass="34714">MQRHPDDRGVQNEFETWLAADPAHRDDWALVSGAWDRFGDLKDDPQILAAREALKADLAAKRRRPHMRWAAGIAATIVTAGSMLGYGAWRHAQNIDAAPAAVVAAAPHALAVYRTPVGGQQIVTLQDGSKVTLSTDTEVRLTDWNERRGLTLVRGEAYFEVAKNPQKPFVVTAAGRTVTALGTAFDVRVDPGRWSVSLVEGKVRVAAAHTSVEMTPGHHLVQTGAAPWTVEKRNLAELTSWRDGSLVFENRPLASIVEEMNRYSPRKVRIADANLAATPLSGRFKTGDMAGFVATLEAYGMVKTGDSSSNVIDLYPPAGQ</sequence>
<keyword evidence="1" id="KW-0472">Membrane</keyword>
<protein>
    <submittedName>
        <fullName evidence="3">Transmembrane sensor</fullName>
    </submittedName>
</protein>
<keyword evidence="1 3" id="KW-0812">Transmembrane</keyword>
<organism evidence="3 4">
    <name type="scientific">Phenylobacterium haematophilum</name>
    <dbReference type="NCBI Taxonomy" id="98513"/>
    <lineage>
        <taxon>Bacteria</taxon>
        <taxon>Pseudomonadati</taxon>
        <taxon>Pseudomonadota</taxon>
        <taxon>Alphaproteobacteria</taxon>
        <taxon>Caulobacterales</taxon>
        <taxon>Caulobacteraceae</taxon>
        <taxon>Phenylobacterium</taxon>
    </lineage>
</organism>
<comment type="caution">
    <text evidence="3">The sequence shown here is derived from an EMBL/GenBank/DDBJ whole genome shotgun (WGS) entry which is preliminary data.</text>
</comment>
<dbReference type="InterPro" id="IPR006860">
    <property type="entry name" value="FecR"/>
</dbReference>
<dbReference type="InterPro" id="IPR012373">
    <property type="entry name" value="Ferrdict_sens_TM"/>
</dbReference>
<dbReference type="EMBL" id="JACIDK010000003">
    <property type="protein sequence ID" value="MBB3891947.1"/>
    <property type="molecule type" value="Genomic_DNA"/>
</dbReference>
<keyword evidence="1" id="KW-1133">Transmembrane helix</keyword>
<dbReference type="PIRSF" id="PIRSF018266">
    <property type="entry name" value="FecR"/>
    <property type="match status" value="1"/>
</dbReference>
<dbReference type="GO" id="GO:0016989">
    <property type="term" value="F:sigma factor antagonist activity"/>
    <property type="evidence" value="ECO:0007669"/>
    <property type="project" value="TreeGrafter"/>
</dbReference>
<feature type="domain" description="FecR protein" evidence="2">
    <location>
        <begin position="112"/>
        <end position="204"/>
    </location>
</feature>
<dbReference type="Pfam" id="PF04773">
    <property type="entry name" value="FecR"/>
    <property type="match status" value="1"/>
</dbReference>
<dbReference type="PANTHER" id="PTHR30273">
    <property type="entry name" value="PERIPLASMIC SIGNAL SENSOR AND SIGMA FACTOR ACTIVATOR FECR-RELATED"/>
    <property type="match status" value="1"/>
</dbReference>
<evidence type="ECO:0000259" key="2">
    <source>
        <dbReference type="Pfam" id="PF04773"/>
    </source>
</evidence>
<accession>A0A840A3S8</accession>
<gene>
    <name evidence="3" type="ORF">GGQ61_002675</name>
</gene>
<reference evidence="3 4" key="1">
    <citation type="submission" date="2020-08" db="EMBL/GenBank/DDBJ databases">
        <title>Genomic Encyclopedia of Type Strains, Phase IV (KMG-IV): sequencing the most valuable type-strain genomes for metagenomic binning, comparative biology and taxonomic classification.</title>
        <authorList>
            <person name="Goeker M."/>
        </authorList>
    </citation>
    <scope>NUCLEOTIDE SEQUENCE [LARGE SCALE GENOMIC DNA]</scope>
    <source>
        <strain evidence="3 4">DSM 21793</strain>
    </source>
</reference>
<evidence type="ECO:0000256" key="1">
    <source>
        <dbReference type="SAM" id="Phobius"/>
    </source>
</evidence>
<feature type="transmembrane region" description="Helical" evidence="1">
    <location>
        <begin position="69"/>
        <end position="89"/>
    </location>
</feature>
<dbReference type="AlphaFoldDB" id="A0A840A3S8"/>
<dbReference type="PANTHER" id="PTHR30273:SF2">
    <property type="entry name" value="PROTEIN FECR"/>
    <property type="match status" value="1"/>
</dbReference>
<dbReference type="Proteomes" id="UP000530564">
    <property type="component" value="Unassembled WGS sequence"/>
</dbReference>
<keyword evidence="4" id="KW-1185">Reference proteome</keyword>
<name>A0A840A3S8_9CAUL</name>
<evidence type="ECO:0000313" key="3">
    <source>
        <dbReference type="EMBL" id="MBB3891947.1"/>
    </source>
</evidence>
<dbReference type="Gene3D" id="2.60.120.1440">
    <property type="match status" value="1"/>
</dbReference>